<dbReference type="InterPro" id="IPR018968">
    <property type="entry name" value="Phasin"/>
</dbReference>
<reference evidence="3" key="1">
    <citation type="submission" date="2008-03" db="EMBL/GenBank/DDBJ databases">
        <title>Complete sequence of chromosome of Beijerinckia indica subsp. indica ATCC 9039.</title>
        <authorList>
            <consortium name="US DOE Joint Genome Institute"/>
            <person name="Copeland A."/>
            <person name="Lucas S."/>
            <person name="Lapidus A."/>
            <person name="Glavina del Rio T."/>
            <person name="Dalin E."/>
            <person name="Tice H."/>
            <person name="Bruce D."/>
            <person name="Goodwin L."/>
            <person name="Pitluck S."/>
            <person name="LaButti K."/>
            <person name="Schmutz J."/>
            <person name="Larimer F."/>
            <person name="Land M."/>
            <person name="Hauser L."/>
            <person name="Kyrpides N."/>
            <person name="Mikhailova N."/>
            <person name="Dunfield P.F."/>
            <person name="Dedysh S.N."/>
            <person name="Liesack W."/>
            <person name="Saw J.H."/>
            <person name="Alam M."/>
            <person name="Chen Y."/>
            <person name="Murrell J.C."/>
            <person name="Richardson P."/>
        </authorList>
    </citation>
    <scope>NUCLEOTIDE SEQUENCE [LARGE SCALE GENOMIC DNA]</scope>
    <source>
        <strain evidence="3">ATCC 9039 / DSM 1715 / NCIMB 8712</strain>
    </source>
</reference>
<evidence type="ECO:0000259" key="1">
    <source>
        <dbReference type="Pfam" id="PF09361"/>
    </source>
</evidence>
<dbReference type="KEGG" id="bid:Bind_1669"/>
<gene>
    <name evidence="2" type="ordered locus">Bind_1669</name>
</gene>
<name>B2IC45_BEII9</name>
<protein>
    <recommendedName>
        <fullName evidence="1">Phasin domain-containing protein</fullName>
    </recommendedName>
</protein>
<dbReference type="OrthoDB" id="7678100at2"/>
<organism evidence="2 3">
    <name type="scientific">Beijerinckia indica subsp. indica (strain ATCC 9039 / DSM 1715 / NCIMB 8712)</name>
    <dbReference type="NCBI Taxonomy" id="395963"/>
    <lineage>
        <taxon>Bacteria</taxon>
        <taxon>Pseudomonadati</taxon>
        <taxon>Pseudomonadota</taxon>
        <taxon>Alphaproteobacteria</taxon>
        <taxon>Hyphomicrobiales</taxon>
        <taxon>Beijerinckiaceae</taxon>
        <taxon>Beijerinckia</taxon>
    </lineage>
</organism>
<dbReference type="RefSeq" id="WP_012384657.1">
    <property type="nucleotide sequence ID" value="NC_010581.1"/>
</dbReference>
<dbReference type="STRING" id="395963.Bind_1669"/>
<reference evidence="2 3" key="2">
    <citation type="journal article" date="2010" name="J. Bacteriol.">
        <title>Complete genome sequence of Beijerinckia indica subsp. indica.</title>
        <authorList>
            <person name="Tamas I."/>
            <person name="Dedysh S.N."/>
            <person name="Liesack W."/>
            <person name="Stott M.B."/>
            <person name="Alam M."/>
            <person name="Murrell J.C."/>
            <person name="Dunfield P.F."/>
        </authorList>
    </citation>
    <scope>NUCLEOTIDE SEQUENCE [LARGE SCALE GENOMIC DNA]</scope>
    <source>
        <strain evidence="3">ATCC 9039 / DSM 1715 / NCIMB 8712</strain>
    </source>
</reference>
<dbReference type="eggNOG" id="COG5490">
    <property type="taxonomic scope" value="Bacteria"/>
</dbReference>
<proteinExistence type="predicted"/>
<evidence type="ECO:0000313" key="2">
    <source>
        <dbReference type="EMBL" id="ACB95300.1"/>
    </source>
</evidence>
<evidence type="ECO:0000313" key="3">
    <source>
        <dbReference type="Proteomes" id="UP000001695"/>
    </source>
</evidence>
<accession>B2IC45</accession>
<feature type="domain" description="Phasin" evidence="1">
    <location>
        <begin position="6"/>
        <end position="103"/>
    </location>
</feature>
<dbReference type="AlphaFoldDB" id="B2IC45"/>
<keyword evidence="3" id="KW-1185">Reference proteome</keyword>
<dbReference type="Proteomes" id="UP000001695">
    <property type="component" value="Chromosome"/>
</dbReference>
<dbReference type="EMBL" id="CP001016">
    <property type="protein sequence ID" value="ACB95300.1"/>
    <property type="molecule type" value="Genomic_DNA"/>
</dbReference>
<dbReference type="HOGENOM" id="CLU_140350_0_0_5"/>
<sequence>MTAGLEDFQKFGKDQFEAVNTAASTFAKNVQAIATEATDYSKRSLDHGSAFFEKLLSAKSLDTAIQLQSEFAKTSYAGFVAQATKFGELYSALAKDAFQPLEKVIAKVQARSE</sequence>
<dbReference type="Pfam" id="PF09361">
    <property type="entry name" value="Phasin_2"/>
    <property type="match status" value="1"/>
</dbReference>